<organism evidence="3 4">
    <name type="scientific">Gimesia fumaroli</name>
    <dbReference type="NCBI Taxonomy" id="2527976"/>
    <lineage>
        <taxon>Bacteria</taxon>
        <taxon>Pseudomonadati</taxon>
        <taxon>Planctomycetota</taxon>
        <taxon>Planctomycetia</taxon>
        <taxon>Planctomycetales</taxon>
        <taxon>Planctomycetaceae</taxon>
        <taxon>Gimesia</taxon>
    </lineage>
</organism>
<reference evidence="3 4" key="1">
    <citation type="submission" date="2019-03" db="EMBL/GenBank/DDBJ databases">
        <title>Deep-cultivation of Planctomycetes and their phenomic and genomic characterization uncovers novel biology.</title>
        <authorList>
            <person name="Wiegand S."/>
            <person name="Jogler M."/>
            <person name="Boedeker C."/>
            <person name="Pinto D."/>
            <person name="Vollmers J."/>
            <person name="Rivas-Marin E."/>
            <person name="Kohn T."/>
            <person name="Peeters S.H."/>
            <person name="Heuer A."/>
            <person name="Rast P."/>
            <person name="Oberbeckmann S."/>
            <person name="Bunk B."/>
            <person name="Jeske O."/>
            <person name="Meyerdierks A."/>
            <person name="Storesund J.E."/>
            <person name="Kallscheuer N."/>
            <person name="Luecker S."/>
            <person name="Lage O.M."/>
            <person name="Pohl T."/>
            <person name="Merkel B.J."/>
            <person name="Hornburger P."/>
            <person name="Mueller R.-W."/>
            <person name="Bruemmer F."/>
            <person name="Labrenz M."/>
            <person name="Spormann A.M."/>
            <person name="Op den Camp H."/>
            <person name="Overmann J."/>
            <person name="Amann R."/>
            <person name="Jetten M.S.M."/>
            <person name="Mascher T."/>
            <person name="Medema M.H."/>
            <person name="Devos D.P."/>
            <person name="Kaster A.-K."/>
            <person name="Ovreas L."/>
            <person name="Rohde M."/>
            <person name="Galperin M.Y."/>
            <person name="Jogler C."/>
        </authorList>
    </citation>
    <scope>NUCLEOTIDE SEQUENCE [LARGE SCALE GENOMIC DNA]</scope>
    <source>
        <strain evidence="3 4">Enr17</strain>
    </source>
</reference>
<feature type="signal peptide" evidence="2">
    <location>
        <begin position="1"/>
        <end position="36"/>
    </location>
</feature>
<feature type="chain" id="PRO_5021909154" evidence="2">
    <location>
        <begin position="37"/>
        <end position="2229"/>
    </location>
</feature>
<proteinExistence type="predicted"/>
<feature type="transmembrane region" description="Helical" evidence="1">
    <location>
        <begin position="1031"/>
        <end position="1050"/>
    </location>
</feature>
<dbReference type="RefSeq" id="WP_145306744.1">
    <property type="nucleotide sequence ID" value="NZ_CP037452.1"/>
</dbReference>
<sequence precursor="true">MRVTPGFKSRQRSTCKAICLIIVGVFCCLSFRSLSAADNSVVNLSPSLRIKEITVSGRDPSQWPEGNWYPVPLKKYQSLKAAALLKKNTPPNSWIQDATYIATLKGDHLVDGRLDYTLHCSQNEPGFINLSKLNLAIHELKWGKQDAVWGLAPDRQTLLLVDHFGDSLNGKWSLKGRRLPQRTEFTFQLPETVVSRIQLNVPRGMVLTTSAGYVSGPSKSDLRDYDLWEIELGGQSEFQAVIYQREKQKQAPTQILYHQFAQVGIREDGLRLREDFQVEVLNRPIHKLEFLAPPEYEIYSVTLGNDLALPFGVKQQKGRNLITVDLIDPLVGISRPLTIRALASPSLEGDVTIPRLKLKQAHFLGGTVHLDISSPLQTHAINSTDLRQTGVLIQEEQGESYDFKQYTPDARLQYRLALPDLNLSARVHSLIQVEDKVWNLRSRIHWASAAGTTYRLEAMIPAGWEITQVNSLTAKNNSGDLVWDVEQSGRQQKLSARLPISVSPETPYSLEIQAKRLVPVLKRSIDLFGVRPLGCDNVDRILELTASSDVGLLFEPDKEVDEITASELPKNWNYPVVDSVGTGSNLSRYFHLSPYSGSRWGAINLSKMEQTLQVTASTFIAINDDLIQENYILNGVPVRGAIQRVLVYLLQAGEPVEWTLPTESSVQSKLTSRKLPASEHQKWQLPQSGELWELSFEAPIFSEIEIRGERSRPFRKNFRASLVYAPQAKPFRGVVRVLNSDELNLRIKTDGLSAMSDSTSSTRLKRSQRNYKWDYDGPSVSLTITRAADLSGAGLEQGTATIVVDTKFGHGNGEPDVHQATIDLDLSKTFDDKVLFHFPSDVKLISTAVNQQRVTPIEAENHFLVPLFDQLDSYRITIQYQTSSATDGLSATRQIPFPQINQRVLETDWNFTLPEGIRLLSGPDDMVLQQAISEGSLTRRFFGVLGKDQGPAESTESRWNAIVLFPLKYGILKTSNTDQAKIISWIVLLLTILVGLLLRIFSVANRDKLCIMLALSSLALAWIFPLPLAQIAGSCFTGILIVMLIPRRFLRQETKIQIEDQSTKAYQQPTSSIYSAAHMIMIGFLGTSAAAGYAQNSPVPVLAPAVTQSIKMRTETVLLPDSSGSPEESFAYLTPELLQQLELLTAPKQQPEYLISSARYDAEIQENQLLTVKASFQVKVPVEKGFATIQLPVVGGNLSGPDSCRVDGEIVPVLLGSDGKSIQVNVKNDQSRESKVASNREGPVEAKKPVFPFSYQDHRIELTLHPAVKFSATSGQFELGIPPVAINQFTFQCNDPIYYVELTETTGVSRYQLEGKKRFSSFLKENSELKVKWLMSQNSESTPLNLEATVLTNAEVSPSLIRMEVQVKYSVLSGKVDYLSWEIPAGTILRSVKSAGITVVPALRPAESGGTEELLLELSESKTGDFIIDATFDLPANDPLTEVKIFPIDISSGKQNPQAAAIKVVSHQIGVRSGPEFEIEQAEALSEGILSVSSKTSGKPIDDSILKSSVLLFQVNQPAPISLVLKSKNPERKARVNQTVVVNRKNIDWTFAAELRISQAPAFRHTIIVPQGLRIESLSVKEEDVERLAHWHRKGNLITLFLKNKTSGLQDLTLKGWLPIRKLGRLEIPGIQLQGVKIEESLLSLYKKPQLDVQLTLSHFRPIQESSTQPAIAEHLIFVGRFQEVDSTEQPISLLVKLQKSTIAVDTLTIIDSVEDQQIEVTQSLRFSLPAADNKQLNLLIPAEYGNEFSVDGMPFEIQDKMPDGLQRVELQPMTSTAKDNTVTVRTKVLKPASELVISPVTLENSHIQNNYLLLSTTQQFQLTDKKTKETLLPDKIPTWVQARCDASSNIDCSRVYTASQLPWKLSMVSRRADVANQEFIPYLETEIILSDQGTIHGLTQIKLFNQNSRVLNLDWPEKLKLMAVLINGESDSSLKPETAILAIPLNAGSQIEEITLFWESYQIDHQFFLEKARLQIPQPTNFLFDKNLIKIIASDSHRTFLSNSVTPFTYFADKLEEQLKIAELELELEEENQLSRATWKTIASEFAQLERIMEEPVDKGQNTSDELNRFDTLKERVFIIKQYVSPIEAEDSDRGTLSFARRFQQKLGPVSVQKVRYYSGSEDSTSDSDALQAWIIPNLYLNVVLAGFCLLILLPILGRCVQSRSADWLNTQPAIGLLSLGILWILFLSPQSLGLVFIALAIMVEFKNRQPDSESANPPTTNTHSAVE</sequence>
<evidence type="ECO:0000256" key="2">
    <source>
        <dbReference type="SAM" id="SignalP"/>
    </source>
</evidence>
<dbReference type="KEGG" id="gfm:Enr17x_12090"/>
<feature type="transmembrane region" description="Helical" evidence="1">
    <location>
        <begin position="2178"/>
        <end position="2205"/>
    </location>
</feature>
<evidence type="ECO:0000313" key="3">
    <source>
        <dbReference type="EMBL" id="QDV49192.1"/>
    </source>
</evidence>
<dbReference type="OrthoDB" id="207104at2"/>
<accession>A0A518I813</accession>
<keyword evidence="1" id="KW-1133">Transmembrane helix</keyword>
<dbReference type="Proteomes" id="UP000318313">
    <property type="component" value="Chromosome"/>
</dbReference>
<dbReference type="EMBL" id="CP037452">
    <property type="protein sequence ID" value="QDV49192.1"/>
    <property type="molecule type" value="Genomic_DNA"/>
</dbReference>
<keyword evidence="4" id="KW-1185">Reference proteome</keyword>
<keyword evidence="1" id="KW-0812">Transmembrane</keyword>
<feature type="transmembrane region" description="Helical" evidence="1">
    <location>
        <begin position="1009"/>
        <end position="1025"/>
    </location>
</feature>
<evidence type="ECO:0000256" key="1">
    <source>
        <dbReference type="SAM" id="Phobius"/>
    </source>
</evidence>
<evidence type="ECO:0000313" key="4">
    <source>
        <dbReference type="Proteomes" id="UP000318313"/>
    </source>
</evidence>
<feature type="transmembrane region" description="Helical" evidence="1">
    <location>
        <begin position="2140"/>
        <end position="2158"/>
    </location>
</feature>
<name>A0A518I813_9PLAN</name>
<protein>
    <submittedName>
        <fullName evidence="3">Uncharacterized protein</fullName>
    </submittedName>
</protein>
<feature type="transmembrane region" description="Helical" evidence="1">
    <location>
        <begin position="1071"/>
        <end position="1094"/>
    </location>
</feature>
<keyword evidence="2" id="KW-0732">Signal</keyword>
<gene>
    <name evidence="3" type="ORF">Enr17x_12090</name>
</gene>
<keyword evidence="1" id="KW-0472">Membrane</keyword>
<feature type="transmembrane region" description="Helical" evidence="1">
    <location>
        <begin position="982"/>
        <end position="1002"/>
    </location>
</feature>